<dbReference type="InterPro" id="IPR036236">
    <property type="entry name" value="Znf_C2H2_sf"/>
</dbReference>
<dbReference type="AlphaFoldDB" id="A0A550C0Y3"/>
<evidence type="ECO:0000313" key="3">
    <source>
        <dbReference type="Proteomes" id="UP000320762"/>
    </source>
</evidence>
<dbReference type="InterPro" id="IPR013087">
    <property type="entry name" value="Znf_C2H2_type"/>
</dbReference>
<sequence length="202" mass="22295">MSATPNVSSTGFLSVEARIASLRAVFNLPDAHIVPVLVGNHLLCRLDPACGWLCKFENASAAPAIFEEHIRTHVEADARYLRELRYSGPSMPGVLPITAVRTCTWRGCGQNFQGGERLVEHIMHVHGDIAVATHCPLCVALIGVATREEMESASMNDDRHRQDINSMLQYLLLNHYESGQCKGLVSPQLTTRDIHSHAMIED</sequence>
<organism evidence="2 3">
    <name type="scientific">Schizophyllum amplum</name>
    <dbReference type="NCBI Taxonomy" id="97359"/>
    <lineage>
        <taxon>Eukaryota</taxon>
        <taxon>Fungi</taxon>
        <taxon>Dikarya</taxon>
        <taxon>Basidiomycota</taxon>
        <taxon>Agaricomycotina</taxon>
        <taxon>Agaricomycetes</taxon>
        <taxon>Agaricomycetidae</taxon>
        <taxon>Agaricales</taxon>
        <taxon>Schizophyllaceae</taxon>
        <taxon>Schizophyllum</taxon>
    </lineage>
</organism>
<dbReference type="Proteomes" id="UP000320762">
    <property type="component" value="Unassembled WGS sequence"/>
</dbReference>
<feature type="domain" description="C2H2-type" evidence="1">
    <location>
        <begin position="103"/>
        <end position="126"/>
    </location>
</feature>
<dbReference type="PROSITE" id="PS00028">
    <property type="entry name" value="ZINC_FINGER_C2H2_1"/>
    <property type="match status" value="1"/>
</dbReference>
<protein>
    <recommendedName>
        <fullName evidence="1">C2H2-type domain-containing protein</fullName>
    </recommendedName>
</protein>
<reference evidence="2 3" key="1">
    <citation type="journal article" date="2019" name="New Phytol.">
        <title>Comparative genomics reveals unique wood-decay strategies and fruiting body development in the Schizophyllaceae.</title>
        <authorList>
            <person name="Almasi E."/>
            <person name="Sahu N."/>
            <person name="Krizsan K."/>
            <person name="Balint B."/>
            <person name="Kovacs G.M."/>
            <person name="Kiss B."/>
            <person name="Cseklye J."/>
            <person name="Drula E."/>
            <person name="Henrissat B."/>
            <person name="Nagy I."/>
            <person name="Chovatia M."/>
            <person name="Adam C."/>
            <person name="LaButti K."/>
            <person name="Lipzen A."/>
            <person name="Riley R."/>
            <person name="Grigoriev I.V."/>
            <person name="Nagy L.G."/>
        </authorList>
    </citation>
    <scope>NUCLEOTIDE SEQUENCE [LARGE SCALE GENOMIC DNA]</scope>
    <source>
        <strain evidence="2 3">NL-1724</strain>
    </source>
</reference>
<gene>
    <name evidence="2" type="ORF">BD626DRAFT_586112</name>
</gene>
<evidence type="ECO:0000259" key="1">
    <source>
        <dbReference type="PROSITE" id="PS00028"/>
    </source>
</evidence>
<dbReference type="SUPFAM" id="SSF57667">
    <property type="entry name" value="beta-beta-alpha zinc fingers"/>
    <property type="match status" value="1"/>
</dbReference>
<proteinExistence type="predicted"/>
<comment type="caution">
    <text evidence="2">The sequence shown here is derived from an EMBL/GenBank/DDBJ whole genome shotgun (WGS) entry which is preliminary data.</text>
</comment>
<name>A0A550C0Y3_9AGAR</name>
<accession>A0A550C0Y3</accession>
<dbReference type="EMBL" id="VDMD01000035">
    <property type="protein sequence ID" value="TRM58455.1"/>
    <property type="molecule type" value="Genomic_DNA"/>
</dbReference>
<keyword evidence="3" id="KW-1185">Reference proteome</keyword>
<evidence type="ECO:0000313" key="2">
    <source>
        <dbReference type="EMBL" id="TRM58455.1"/>
    </source>
</evidence>
<dbReference type="Gene3D" id="3.30.160.60">
    <property type="entry name" value="Classic Zinc Finger"/>
    <property type="match status" value="1"/>
</dbReference>